<accession>A0A1B0AW95</accession>
<name>A0A1B0AW95_9MUSC</name>
<organism evidence="2 3">
    <name type="scientific">Glossina palpalis gambiensis</name>
    <dbReference type="NCBI Taxonomy" id="67801"/>
    <lineage>
        <taxon>Eukaryota</taxon>
        <taxon>Metazoa</taxon>
        <taxon>Ecdysozoa</taxon>
        <taxon>Arthropoda</taxon>
        <taxon>Hexapoda</taxon>
        <taxon>Insecta</taxon>
        <taxon>Pterygota</taxon>
        <taxon>Neoptera</taxon>
        <taxon>Endopterygota</taxon>
        <taxon>Diptera</taxon>
        <taxon>Brachycera</taxon>
        <taxon>Muscomorpha</taxon>
        <taxon>Hippoboscoidea</taxon>
        <taxon>Glossinidae</taxon>
        <taxon>Glossina</taxon>
    </lineage>
</organism>
<evidence type="ECO:0000256" key="1">
    <source>
        <dbReference type="SAM" id="Phobius"/>
    </source>
</evidence>
<dbReference type="VEuPathDB" id="VectorBase:GPPI010815"/>
<dbReference type="Proteomes" id="UP000092460">
    <property type="component" value="Unassembled WGS sequence"/>
</dbReference>
<feature type="transmembrane region" description="Helical" evidence="1">
    <location>
        <begin position="52"/>
        <end position="76"/>
    </location>
</feature>
<reference evidence="3" key="1">
    <citation type="submission" date="2015-01" db="EMBL/GenBank/DDBJ databases">
        <authorList>
            <person name="Aksoy S."/>
            <person name="Warren W."/>
            <person name="Wilson R.K."/>
        </authorList>
    </citation>
    <scope>NUCLEOTIDE SEQUENCE [LARGE SCALE GENOMIC DNA]</scope>
    <source>
        <strain evidence="3">IAEA</strain>
    </source>
</reference>
<proteinExistence type="predicted"/>
<keyword evidence="3" id="KW-1185">Reference proteome</keyword>
<protein>
    <submittedName>
        <fullName evidence="2">Uncharacterized protein</fullName>
    </submittedName>
</protein>
<evidence type="ECO:0000313" key="2">
    <source>
        <dbReference type="EnsemblMetazoa" id="GPPI010815-PA"/>
    </source>
</evidence>
<reference evidence="2" key="2">
    <citation type="submission" date="2020-05" db="UniProtKB">
        <authorList>
            <consortium name="EnsemblMetazoa"/>
        </authorList>
    </citation>
    <scope>IDENTIFICATION</scope>
    <source>
        <strain evidence="2">IAEA</strain>
    </source>
</reference>
<dbReference type="AlphaFoldDB" id="A0A1B0AW95"/>
<keyword evidence="1" id="KW-0812">Transmembrane</keyword>
<dbReference type="EnsemblMetazoa" id="GPPI010815-RA">
    <property type="protein sequence ID" value="GPPI010815-PA"/>
    <property type="gene ID" value="GPPI010815"/>
</dbReference>
<keyword evidence="1" id="KW-1133">Transmembrane helix</keyword>
<keyword evidence="1" id="KW-0472">Membrane</keyword>
<evidence type="ECO:0000313" key="3">
    <source>
        <dbReference type="Proteomes" id="UP000092460"/>
    </source>
</evidence>
<sequence>MQLTAENRCCNTSVTATKSCLSAQQTETEIFKRIKLIFDVENYPHTYPYVDFHIGIVLVLISIACQSLSAYFQLYFRLLHSLQMEISAARNRAYTHSVCNMPKSNGGTNKKLIAKVNCNKRIYRQRNICGMDKLFASEYAFELDIMENLSQRVVHIEIAFSDSAK</sequence>
<dbReference type="EMBL" id="JXJN01004576">
    <property type="status" value="NOT_ANNOTATED_CDS"/>
    <property type="molecule type" value="Genomic_DNA"/>
</dbReference>